<evidence type="ECO:0000313" key="5">
    <source>
        <dbReference type="Proteomes" id="UP001374579"/>
    </source>
</evidence>
<feature type="compositionally biased region" description="Acidic residues" evidence="1">
    <location>
        <begin position="402"/>
        <end position="414"/>
    </location>
</feature>
<feature type="compositionally biased region" description="Low complexity" evidence="1">
    <location>
        <begin position="282"/>
        <end position="291"/>
    </location>
</feature>
<protein>
    <submittedName>
        <fullName evidence="4">Uncharacterized protein</fullName>
    </submittedName>
</protein>
<evidence type="ECO:0000256" key="1">
    <source>
        <dbReference type="SAM" id="MobiDB-lite"/>
    </source>
</evidence>
<evidence type="ECO:0000313" key="4">
    <source>
        <dbReference type="EMBL" id="KAK7113935.1"/>
    </source>
</evidence>
<organism evidence="4 5">
    <name type="scientific">Littorina saxatilis</name>
    <dbReference type="NCBI Taxonomy" id="31220"/>
    <lineage>
        <taxon>Eukaryota</taxon>
        <taxon>Metazoa</taxon>
        <taxon>Spiralia</taxon>
        <taxon>Lophotrochozoa</taxon>
        <taxon>Mollusca</taxon>
        <taxon>Gastropoda</taxon>
        <taxon>Caenogastropoda</taxon>
        <taxon>Littorinimorpha</taxon>
        <taxon>Littorinoidea</taxon>
        <taxon>Littorinidae</taxon>
        <taxon>Littorina</taxon>
    </lineage>
</organism>
<keyword evidence="3" id="KW-0732">Signal</keyword>
<dbReference type="Proteomes" id="UP001374579">
    <property type="component" value="Unassembled WGS sequence"/>
</dbReference>
<gene>
    <name evidence="4" type="ORF">V1264_000084</name>
</gene>
<feature type="compositionally biased region" description="Low complexity" evidence="1">
    <location>
        <begin position="430"/>
        <end position="442"/>
    </location>
</feature>
<evidence type="ECO:0000256" key="3">
    <source>
        <dbReference type="SAM" id="SignalP"/>
    </source>
</evidence>
<evidence type="ECO:0000256" key="2">
    <source>
        <dbReference type="SAM" id="Phobius"/>
    </source>
</evidence>
<feature type="compositionally biased region" description="Polar residues" evidence="1">
    <location>
        <begin position="443"/>
        <end position="458"/>
    </location>
</feature>
<keyword evidence="5" id="KW-1185">Reference proteome</keyword>
<keyword evidence="2" id="KW-1133">Transmembrane helix</keyword>
<feature type="compositionally biased region" description="Low complexity" evidence="1">
    <location>
        <begin position="327"/>
        <end position="357"/>
    </location>
</feature>
<accession>A0AAN9C3U9</accession>
<proteinExistence type="predicted"/>
<feature type="chain" id="PRO_5042838298" evidence="3">
    <location>
        <begin position="26"/>
        <end position="476"/>
    </location>
</feature>
<feature type="transmembrane region" description="Helical" evidence="2">
    <location>
        <begin position="104"/>
        <end position="129"/>
    </location>
</feature>
<keyword evidence="2" id="KW-0812">Transmembrane</keyword>
<feature type="region of interest" description="Disordered" evidence="1">
    <location>
        <begin position="218"/>
        <end position="291"/>
    </location>
</feature>
<dbReference type="AlphaFoldDB" id="A0AAN9C3U9"/>
<feature type="compositionally biased region" description="Polar residues" evidence="1">
    <location>
        <begin position="390"/>
        <end position="401"/>
    </location>
</feature>
<dbReference type="EMBL" id="JBAMIC010000001">
    <property type="protein sequence ID" value="KAK7113935.1"/>
    <property type="molecule type" value="Genomic_DNA"/>
</dbReference>
<feature type="compositionally biased region" description="Pro residues" evidence="1">
    <location>
        <begin position="363"/>
        <end position="374"/>
    </location>
</feature>
<reference evidence="4 5" key="1">
    <citation type="submission" date="2024-02" db="EMBL/GenBank/DDBJ databases">
        <title>Chromosome-scale genome assembly of the rough periwinkle Littorina saxatilis.</title>
        <authorList>
            <person name="De Jode A."/>
            <person name="Faria R."/>
            <person name="Formenti G."/>
            <person name="Sims Y."/>
            <person name="Smith T.P."/>
            <person name="Tracey A."/>
            <person name="Wood J.M.D."/>
            <person name="Zagrodzka Z.B."/>
            <person name="Johannesson K."/>
            <person name="Butlin R.K."/>
            <person name="Leder E.H."/>
        </authorList>
    </citation>
    <scope>NUCLEOTIDE SEQUENCE [LARGE SCALE GENOMIC DNA]</scope>
    <source>
        <strain evidence="4">Snail1</strain>
        <tissue evidence="4">Muscle</tissue>
    </source>
</reference>
<feature type="region of interest" description="Disordered" evidence="1">
    <location>
        <begin position="318"/>
        <end position="458"/>
    </location>
</feature>
<sequence>MNVAARLLGLGGFFIVWTSDSLILAAKQCGQCGGDCKPSGLCSSGCKIGWKGLGCTTSCTPEEDCANPCKCPRACLCDTQFQTCTALCMARDEDVPPSDDDKLYTAYAILAVSGVAILFGLTSLFCFLWRRHAHGLRGTILSHPLCAKCPGFRDCLQRLGSRLGLASFKLGVRDSLDTLGEEDEKNTAHYSQKLRQWRRAKATVVGVKMEPAPIRQSATSGYKWKKKWRERKERSKQKRKLKHAERKLKREASSASGGLEGGQGERRASIILPPPSGARNPSTTTSTLSSSVAFQRRGSMAPQRLNQQLKEANLQREVMEAARHTDSQSPSSSGQSSTSSASSEPSSVPVRRSNSVDPFRDPTSPPPARPPPDPAALSKSQAGLFALVARSTSTQSANASDDSTENDGDNESSIDEASRTGVIPPPREPSSPASKKASVAPANRTNSAFTPQSPQTWTTPVEAFSELSEVVVTKPK</sequence>
<keyword evidence="2" id="KW-0472">Membrane</keyword>
<feature type="compositionally biased region" description="Basic residues" evidence="1">
    <location>
        <begin position="223"/>
        <end position="249"/>
    </location>
</feature>
<name>A0AAN9C3U9_9CAEN</name>
<comment type="caution">
    <text evidence="4">The sequence shown here is derived from an EMBL/GenBank/DDBJ whole genome shotgun (WGS) entry which is preliminary data.</text>
</comment>
<feature type="signal peptide" evidence="3">
    <location>
        <begin position="1"/>
        <end position="25"/>
    </location>
</feature>